<proteinExistence type="predicted"/>
<evidence type="ECO:0000259" key="4">
    <source>
        <dbReference type="PROSITE" id="PS50888"/>
    </source>
</evidence>
<feature type="coiled-coil region" evidence="3">
    <location>
        <begin position="59"/>
        <end position="86"/>
    </location>
</feature>
<comment type="caution">
    <text evidence="5">The sequence shown here is derived from an EMBL/GenBank/DDBJ whole genome shotgun (WGS) entry which is preliminary data.</text>
</comment>
<dbReference type="InterPro" id="IPR036638">
    <property type="entry name" value="HLH_DNA-bd_sf"/>
</dbReference>
<dbReference type="GO" id="GO:0000981">
    <property type="term" value="F:DNA-binding transcription factor activity, RNA polymerase II-specific"/>
    <property type="evidence" value="ECO:0007669"/>
    <property type="project" value="TreeGrafter"/>
</dbReference>
<organism evidence="5 6">
    <name type="scientific">Aristolochia fimbriata</name>
    <name type="common">White veined hardy Dutchman's pipe vine</name>
    <dbReference type="NCBI Taxonomy" id="158543"/>
    <lineage>
        <taxon>Eukaryota</taxon>
        <taxon>Viridiplantae</taxon>
        <taxon>Streptophyta</taxon>
        <taxon>Embryophyta</taxon>
        <taxon>Tracheophyta</taxon>
        <taxon>Spermatophyta</taxon>
        <taxon>Magnoliopsida</taxon>
        <taxon>Magnoliidae</taxon>
        <taxon>Piperales</taxon>
        <taxon>Aristolochiaceae</taxon>
        <taxon>Aristolochia</taxon>
    </lineage>
</organism>
<evidence type="ECO:0000256" key="1">
    <source>
        <dbReference type="ARBA" id="ARBA00023015"/>
    </source>
</evidence>
<evidence type="ECO:0000313" key="6">
    <source>
        <dbReference type="Proteomes" id="UP000825729"/>
    </source>
</evidence>
<dbReference type="InterPro" id="IPR011598">
    <property type="entry name" value="bHLH_dom"/>
</dbReference>
<keyword evidence="1" id="KW-0805">Transcription regulation</keyword>
<dbReference type="AlphaFoldDB" id="A0AAV7ER27"/>
<evidence type="ECO:0000256" key="2">
    <source>
        <dbReference type="ARBA" id="ARBA00023163"/>
    </source>
</evidence>
<feature type="domain" description="BHLH" evidence="4">
    <location>
        <begin position="9"/>
        <end position="62"/>
    </location>
</feature>
<dbReference type="GO" id="GO:0046983">
    <property type="term" value="F:protein dimerization activity"/>
    <property type="evidence" value="ECO:0007669"/>
    <property type="project" value="InterPro"/>
</dbReference>
<dbReference type="PANTHER" id="PTHR13935:SF46">
    <property type="entry name" value="TRANSCRIPTION FACTOR BHLH167-RELATED"/>
    <property type="match status" value="1"/>
</dbReference>
<dbReference type="InterPro" id="IPR015660">
    <property type="entry name" value="MASH1/Ascl1a-like"/>
</dbReference>
<reference evidence="5 6" key="1">
    <citation type="submission" date="2021-07" db="EMBL/GenBank/DDBJ databases">
        <title>The Aristolochia fimbriata genome: insights into angiosperm evolution, floral development and chemical biosynthesis.</title>
        <authorList>
            <person name="Jiao Y."/>
        </authorList>
    </citation>
    <scope>NUCLEOTIDE SEQUENCE [LARGE SCALE GENOMIC DNA]</scope>
    <source>
        <strain evidence="5">IBCAS-2021</strain>
        <tissue evidence="5">Leaf</tissue>
    </source>
</reference>
<dbReference type="Pfam" id="PF00010">
    <property type="entry name" value="HLH"/>
    <property type="match status" value="1"/>
</dbReference>
<dbReference type="Proteomes" id="UP000825729">
    <property type="component" value="Unassembled WGS sequence"/>
</dbReference>
<keyword evidence="6" id="KW-1185">Reference proteome</keyword>
<protein>
    <recommendedName>
        <fullName evidence="4">BHLH domain-containing protein</fullName>
    </recommendedName>
</protein>
<keyword evidence="3" id="KW-0175">Coiled coil</keyword>
<evidence type="ECO:0000313" key="5">
    <source>
        <dbReference type="EMBL" id="KAG9451054.1"/>
    </source>
</evidence>
<dbReference type="EMBL" id="JAINDJ010000004">
    <property type="protein sequence ID" value="KAG9451054.1"/>
    <property type="molecule type" value="Genomic_DNA"/>
</dbReference>
<dbReference type="GO" id="GO:0090575">
    <property type="term" value="C:RNA polymerase II transcription regulator complex"/>
    <property type="evidence" value="ECO:0007669"/>
    <property type="project" value="TreeGrafter"/>
</dbReference>
<dbReference type="PROSITE" id="PS50888">
    <property type="entry name" value="BHLH"/>
    <property type="match status" value="1"/>
</dbReference>
<dbReference type="GO" id="GO:0000977">
    <property type="term" value="F:RNA polymerase II transcription regulatory region sequence-specific DNA binding"/>
    <property type="evidence" value="ECO:0007669"/>
    <property type="project" value="TreeGrafter"/>
</dbReference>
<keyword evidence="2" id="KW-0804">Transcription</keyword>
<sequence length="178" mass="20408">MMESRQASACKLERKTIEKNRRIHMKSLCLQLASLIPTSHSTKEAVSMQEQLMRATIYITQLRQRVEEKKKKKDQALLAMQRMNNNSIMVRPAAASVQIRGEYSSNNLEVVLISGLPNTFKLSEVYRILVEEGVEVTSASFAVFGDRIVHILHVQVTCTRVGFERATVYRRLKELVVW</sequence>
<dbReference type="SUPFAM" id="SSF47459">
    <property type="entry name" value="HLH, helix-loop-helix DNA-binding domain"/>
    <property type="match status" value="1"/>
</dbReference>
<gene>
    <name evidence="5" type="ORF">H6P81_011019</name>
</gene>
<evidence type="ECO:0000256" key="3">
    <source>
        <dbReference type="SAM" id="Coils"/>
    </source>
</evidence>
<dbReference type="Gene3D" id="4.10.280.10">
    <property type="entry name" value="Helix-loop-helix DNA-binding domain"/>
    <property type="match status" value="1"/>
</dbReference>
<accession>A0AAV7ER27</accession>
<dbReference type="PANTHER" id="PTHR13935">
    <property type="entry name" value="ACHAETE-SCUTE TRANSCRIPTION FACTOR-RELATED"/>
    <property type="match status" value="1"/>
</dbReference>
<name>A0AAV7ER27_ARIFI</name>